<organism evidence="1 2">
    <name type="scientific">Bacillus phage BSP38</name>
    <dbReference type="NCBI Taxonomy" id="2283013"/>
    <lineage>
        <taxon>Viruses</taxon>
        <taxon>Duplodnaviria</taxon>
        <taxon>Heunggongvirae</taxon>
        <taxon>Uroviricota</taxon>
        <taxon>Caudoviricetes</taxon>
        <taxon>Herelleviridae</taxon>
        <taxon>Bastillevirinae</taxon>
        <taxon>Jeonjuvirus</taxon>
        <taxon>Jeonjuvirus BSP38</taxon>
    </lineage>
</organism>
<evidence type="ECO:0000313" key="1">
    <source>
        <dbReference type="EMBL" id="AXH71285.1"/>
    </source>
</evidence>
<dbReference type="Proteomes" id="UP000260425">
    <property type="component" value="Segment"/>
</dbReference>
<organismHost>
    <name type="scientific">Bacillus subtilis</name>
    <dbReference type="NCBI Taxonomy" id="1423"/>
</organismHost>
<dbReference type="Pfam" id="PF25723">
    <property type="entry name" value="HU_inhibitor"/>
    <property type="match status" value="1"/>
</dbReference>
<reference evidence="1 2" key="1">
    <citation type="submission" date="2018-07" db="EMBL/GenBank/DDBJ databases">
        <title>Complete nucleotide sequence of Bacillus phage BSP38.</title>
        <authorList>
            <person name="Ghosh K."/>
            <person name="Kim K.-P."/>
        </authorList>
    </citation>
    <scope>NUCLEOTIDE SEQUENCE [LARGE SCALE GENOMIC DNA]</scope>
</reference>
<name>A0A345MKA3_BPBSP</name>
<dbReference type="EMBL" id="MH606185">
    <property type="protein sequence ID" value="AXH71285.1"/>
    <property type="molecule type" value="Genomic_DNA"/>
</dbReference>
<gene>
    <name evidence="1" type="ORF">BSP38_243</name>
</gene>
<protein>
    <submittedName>
        <fullName evidence="1">Uncharacterized protein</fullName>
    </submittedName>
</protein>
<dbReference type="InterPro" id="IPR057880">
    <property type="entry name" value="HU_inhibitor"/>
</dbReference>
<proteinExistence type="predicted"/>
<keyword evidence="2" id="KW-1185">Reference proteome</keyword>
<accession>A0A345MKA3</accession>
<sequence>MTNNFTDGIKEELLARVAEFKDSFIEEQAHDFDEGVSACFDFLQYGIRNGNPSIIAAVYDLTYNDDVHNFVADILEELADKGIVR</sequence>
<evidence type="ECO:0000313" key="2">
    <source>
        <dbReference type="Proteomes" id="UP000260425"/>
    </source>
</evidence>